<dbReference type="InterPro" id="IPR034285">
    <property type="entry name" value="CuRO_2_LCC"/>
</dbReference>
<evidence type="ECO:0000256" key="4">
    <source>
        <dbReference type="ARBA" id="ARBA00010609"/>
    </source>
</evidence>
<dbReference type="PROSITE" id="PS00079">
    <property type="entry name" value="MULTICOPPER_OXIDASE1"/>
    <property type="match status" value="1"/>
</dbReference>
<dbReference type="GO" id="GO:0052716">
    <property type="term" value="F:hydroquinone:oxygen oxidoreductase activity"/>
    <property type="evidence" value="ECO:0007669"/>
    <property type="project" value="UniProtKB-EC"/>
</dbReference>
<keyword evidence="7" id="KW-0964">Secreted</keyword>
<dbReference type="InterPro" id="IPR033138">
    <property type="entry name" value="Cu_oxidase_CS"/>
</dbReference>
<dbReference type="Pfam" id="PF00394">
    <property type="entry name" value="Cu-oxidase"/>
    <property type="match status" value="1"/>
</dbReference>
<dbReference type="SUPFAM" id="SSF49503">
    <property type="entry name" value="Cupredoxins"/>
    <property type="match status" value="3"/>
</dbReference>
<dbReference type="EMBL" id="QGNW01000412">
    <property type="protein sequence ID" value="RVW72533.1"/>
    <property type="molecule type" value="Genomic_DNA"/>
</dbReference>
<comment type="catalytic activity">
    <reaction evidence="1">
        <text>4 hydroquinone + O2 = 4 benzosemiquinone + 2 H2O</text>
        <dbReference type="Rhea" id="RHEA:11276"/>
        <dbReference type="ChEBI" id="CHEBI:15377"/>
        <dbReference type="ChEBI" id="CHEBI:15379"/>
        <dbReference type="ChEBI" id="CHEBI:17594"/>
        <dbReference type="ChEBI" id="CHEBI:17977"/>
        <dbReference type="EC" id="1.10.3.2"/>
    </reaction>
</comment>
<keyword evidence="9" id="KW-0677">Repeat</keyword>
<keyword evidence="12" id="KW-0325">Glycoprotein</keyword>
<sequence>MWLIMKVFLLQILVFLLFGGGIHCQASTRRLTFVVKEASYTRLCSTKNILTVNGQFPGPTIYAKKGETIIVNVYNRGKENITIHWHGVNMPRYPWTDGPEYITQCPIQPGSKFSQKIILSSEEGTLWWHAHSDWTRATVHGAIIVYPRMEPRQWWKSDVNAVRDEGLATGADPNASDSLLINGQPGDLYPCSKSDTFKLTVDHGKTYLLRIINAALHEALFFSIAKHKMTVVGTDGSYMKPLTQDYITIYPGQTFDVLLEANQHPDHYYMAAKTYSIAPAAQNFYDNTTTTAIVQYKGYYTPSSPPSLPHFPAYNDTNASVQVMAGLRSLANAEHPSNVPGPMGRDSPRVINNISFQSPTIDILQAYYYNISGVYGDKFPSVPPLVFDFTADYLPLEYQTPENGTEVRVLEYNSTVEIVFQGTNLVAGTHHHASPWIHGSSPSEYHLVPTNGWAAIRFEASNPGVWFMHCHVERHLTWGMETAFIVKNGKHPKAQMLPPHPTCHHVEATKN</sequence>
<protein>
    <recommendedName>
        <fullName evidence="5">laccase</fullName>
        <ecNumber evidence="5">1.10.3.2</ecNumber>
    </recommendedName>
</protein>
<comment type="cofactor">
    <cofactor evidence="2">
        <name>Cu cation</name>
        <dbReference type="ChEBI" id="CHEBI:23378"/>
    </cofactor>
</comment>
<dbReference type="InterPro" id="IPR002355">
    <property type="entry name" value="Cu_oxidase_Cu_BS"/>
</dbReference>
<evidence type="ECO:0000256" key="11">
    <source>
        <dbReference type="ARBA" id="ARBA00023008"/>
    </source>
</evidence>
<comment type="caution">
    <text evidence="18">The sequence shown here is derived from an EMBL/GenBank/DDBJ whole genome shotgun (WGS) entry which is preliminary data.</text>
</comment>
<evidence type="ECO:0000256" key="3">
    <source>
        <dbReference type="ARBA" id="ARBA00004271"/>
    </source>
</evidence>
<dbReference type="PANTHER" id="PTHR11709">
    <property type="entry name" value="MULTI-COPPER OXIDASE"/>
    <property type="match status" value="1"/>
</dbReference>
<feature type="domain" description="Plastocyanin-like" evidence="17">
    <location>
        <begin position="35"/>
        <end position="148"/>
    </location>
</feature>
<dbReference type="InterPro" id="IPR008972">
    <property type="entry name" value="Cupredoxin"/>
</dbReference>
<evidence type="ECO:0000256" key="10">
    <source>
        <dbReference type="ARBA" id="ARBA00023002"/>
    </source>
</evidence>
<dbReference type="Pfam" id="PF07731">
    <property type="entry name" value="Cu-oxidase_2"/>
    <property type="match status" value="1"/>
</dbReference>
<dbReference type="AlphaFoldDB" id="A0A438GJZ5"/>
<dbReference type="Proteomes" id="UP000288805">
    <property type="component" value="Unassembled WGS sequence"/>
</dbReference>
<feature type="chain" id="PRO_5019099765" description="laccase" evidence="14">
    <location>
        <begin position="25"/>
        <end position="511"/>
    </location>
</feature>
<dbReference type="InterPro" id="IPR011707">
    <property type="entry name" value="Cu-oxidase-like_N"/>
</dbReference>
<evidence type="ECO:0000256" key="1">
    <source>
        <dbReference type="ARBA" id="ARBA00000349"/>
    </source>
</evidence>
<dbReference type="PROSITE" id="PS00080">
    <property type="entry name" value="MULTICOPPER_OXIDASE2"/>
    <property type="match status" value="1"/>
</dbReference>
<evidence type="ECO:0000256" key="9">
    <source>
        <dbReference type="ARBA" id="ARBA00022737"/>
    </source>
</evidence>
<comment type="subcellular location">
    <subcellularLocation>
        <location evidence="3">Secreted</location>
        <location evidence="3">Extracellular space</location>
        <location evidence="3">Apoplast</location>
    </subcellularLocation>
</comment>
<keyword evidence="8" id="KW-0479">Metal-binding</keyword>
<keyword evidence="14" id="KW-0732">Signal</keyword>
<dbReference type="Gene3D" id="2.60.40.420">
    <property type="entry name" value="Cupredoxins - blue copper proteins"/>
    <property type="match status" value="4"/>
</dbReference>
<dbReference type="InterPro" id="IPR001117">
    <property type="entry name" value="Cu-oxidase_2nd"/>
</dbReference>
<name>A0A438GJZ5_VITVI</name>
<keyword evidence="11" id="KW-0186">Copper</keyword>
<keyword evidence="6" id="KW-0052">Apoplast</keyword>
<evidence type="ECO:0000256" key="13">
    <source>
        <dbReference type="ARBA" id="ARBA00023185"/>
    </source>
</evidence>
<reference evidence="18 19" key="1">
    <citation type="journal article" date="2018" name="PLoS Genet.">
        <title>Population sequencing reveals clonal diversity and ancestral inbreeding in the grapevine cultivar Chardonnay.</title>
        <authorList>
            <person name="Roach M.J."/>
            <person name="Johnson D.L."/>
            <person name="Bohlmann J."/>
            <person name="van Vuuren H.J."/>
            <person name="Jones S.J."/>
            <person name="Pretorius I.S."/>
            <person name="Schmidt S.A."/>
            <person name="Borneman A.R."/>
        </authorList>
    </citation>
    <scope>NUCLEOTIDE SEQUENCE [LARGE SCALE GENOMIC DNA]</scope>
    <source>
        <strain evidence="19">cv. Chardonnay</strain>
        <tissue evidence="18">Leaf</tissue>
    </source>
</reference>
<feature type="domain" description="Plastocyanin-like" evidence="16">
    <location>
        <begin position="383"/>
        <end position="489"/>
    </location>
</feature>
<dbReference type="GO" id="GO:0005507">
    <property type="term" value="F:copper ion binding"/>
    <property type="evidence" value="ECO:0007669"/>
    <property type="project" value="InterPro"/>
</dbReference>
<evidence type="ECO:0000259" key="17">
    <source>
        <dbReference type="Pfam" id="PF07732"/>
    </source>
</evidence>
<evidence type="ECO:0000313" key="19">
    <source>
        <dbReference type="Proteomes" id="UP000288805"/>
    </source>
</evidence>
<evidence type="ECO:0000259" key="15">
    <source>
        <dbReference type="Pfam" id="PF00394"/>
    </source>
</evidence>
<evidence type="ECO:0000256" key="7">
    <source>
        <dbReference type="ARBA" id="ARBA00022525"/>
    </source>
</evidence>
<dbReference type="CDD" id="cd13875">
    <property type="entry name" value="CuRO_2_LCC_plant"/>
    <property type="match status" value="1"/>
</dbReference>
<evidence type="ECO:0000256" key="12">
    <source>
        <dbReference type="ARBA" id="ARBA00023180"/>
    </source>
</evidence>
<dbReference type="GO" id="GO:0048046">
    <property type="term" value="C:apoplast"/>
    <property type="evidence" value="ECO:0007669"/>
    <property type="project" value="UniProtKB-SubCell"/>
</dbReference>
<dbReference type="InterPro" id="IPR011706">
    <property type="entry name" value="Cu-oxidase_C"/>
</dbReference>
<gene>
    <name evidence="18" type="primary">TT10_12</name>
    <name evidence="18" type="ORF">CK203_061219</name>
</gene>
<dbReference type="Pfam" id="PF07732">
    <property type="entry name" value="Cu-oxidase_3"/>
    <property type="match status" value="1"/>
</dbReference>
<accession>A0A438GJZ5</accession>
<dbReference type="CDD" id="cd13849">
    <property type="entry name" value="CuRO_1_LCC_plant"/>
    <property type="match status" value="1"/>
</dbReference>
<dbReference type="EC" id="1.10.3.2" evidence="5"/>
<feature type="signal peptide" evidence="14">
    <location>
        <begin position="1"/>
        <end position="24"/>
    </location>
</feature>
<evidence type="ECO:0000313" key="18">
    <source>
        <dbReference type="EMBL" id="RVW72533.1"/>
    </source>
</evidence>
<keyword evidence="13" id="KW-0439">Lignin degradation</keyword>
<evidence type="ECO:0000256" key="14">
    <source>
        <dbReference type="SAM" id="SignalP"/>
    </source>
</evidence>
<evidence type="ECO:0000256" key="5">
    <source>
        <dbReference type="ARBA" id="ARBA00012297"/>
    </source>
</evidence>
<evidence type="ECO:0000259" key="16">
    <source>
        <dbReference type="Pfam" id="PF07731"/>
    </source>
</evidence>
<evidence type="ECO:0000256" key="8">
    <source>
        <dbReference type="ARBA" id="ARBA00022723"/>
    </source>
</evidence>
<dbReference type="GO" id="GO:0046274">
    <property type="term" value="P:lignin catabolic process"/>
    <property type="evidence" value="ECO:0007669"/>
    <property type="project" value="UniProtKB-KW"/>
</dbReference>
<feature type="domain" description="Plastocyanin-like" evidence="15">
    <location>
        <begin position="154"/>
        <end position="298"/>
    </location>
</feature>
<comment type="similarity">
    <text evidence="4">Belongs to the multicopper oxidase family.</text>
</comment>
<evidence type="ECO:0000256" key="2">
    <source>
        <dbReference type="ARBA" id="ARBA00001935"/>
    </source>
</evidence>
<dbReference type="InterPro" id="IPR034288">
    <property type="entry name" value="CuRO_1_LCC"/>
</dbReference>
<organism evidence="18 19">
    <name type="scientific">Vitis vinifera</name>
    <name type="common">Grape</name>
    <dbReference type="NCBI Taxonomy" id="29760"/>
    <lineage>
        <taxon>Eukaryota</taxon>
        <taxon>Viridiplantae</taxon>
        <taxon>Streptophyta</taxon>
        <taxon>Embryophyta</taxon>
        <taxon>Tracheophyta</taxon>
        <taxon>Spermatophyta</taxon>
        <taxon>Magnoliopsida</taxon>
        <taxon>eudicotyledons</taxon>
        <taxon>Gunneridae</taxon>
        <taxon>Pentapetalae</taxon>
        <taxon>rosids</taxon>
        <taxon>Vitales</taxon>
        <taxon>Vitaceae</taxon>
        <taxon>Viteae</taxon>
        <taxon>Vitis</taxon>
    </lineage>
</organism>
<keyword evidence="10" id="KW-0560">Oxidoreductase</keyword>
<dbReference type="InterPro" id="IPR045087">
    <property type="entry name" value="Cu-oxidase_fam"/>
</dbReference>
<dbReference type="PANTHER" id="PTHR11709:SF487">
    <property type="entry name" value="LACCASE"/>
    <property type="match status" value="1"/>
</dbReference>
<evidence type="ECO:0000256" key="6">
    <source>
        <dbReference type="ARBA" id="ARBA00022523"/>
    </source>
</evidence>
<proteinExistence type="inferred from homology"/>